<dbReference type="EMBL" id="CCKQ01010543">
    <property type="protein sequence ID" value="CDW82073.1"/>
    <property type="molecule type" value="Genomic_DNA"/>
</dbReference>
<feature type="transmembrane region" description="Helical" evidence="2">
    <location>
        <begin position="449"/>
        <end position="470"/>
    </location>
</feature>
<reference evidence="3 4" key="1">
    <citation type="submission" date="2014-06" db="EMBL/GenBank/DDBJ databases">
        <authorList>
            <person name="Swart Estienne"/>
        </authorList>
    </citation>
    <scope>NUCLEOTIDE SEQUENCE [LARGE SCALE GENOMIC DNA]</scope>
    <source>
        <strain evidence="3 4">130c</strain>
    </source>
</reference>
<evidence type="ECO:0000313" key="3">
    <source>
        <dbReference type="EMBL" id="CDW82073.1"/>
    </source>
</evidence>
<proteinExistence type="predicted"/>
<evidence type="ECO:0000256" key="2">
    <source>
        <dbReference type="SAM" id="Phobius"/>
    </source>
</evidence>
<dbReference type="OrthoDB" id="294016at2759"/>
<accession>A0A078AMI6</accession>
<keyword evidence="2" id="KW-0812">Transmembrane</keyword>
<protein>
    <recommendedName>
        <fullName evidence="5">Transmembrane protein</fullName>
    </recommendedName>
</protein>
<sequence length="1187" mass="137937">MDLLDISSLQSQDPIMNLLKSDFQIYGSQISNLQTYKNQVPIIFSEENLYFINTTFYNLTTNKVQIVDGLIANLIEGSITINNSRLEKVASSGNGGGLFMSNDISSKDYVELTIENSTIENMRAQDLGGFIYSENGQGGALYTVCDSNTKIGGFMKYDFFLPLDNNNVYQFNDAAYGKDFAAYPIKMQLKIKYQGVDMVIDPTKISQLFQDYFRTPSGLKLENPFSLVLYDVYDQQIMTDDSSLATVSIAAKQNASVTKNTKVKASRGIYYFDDFILKAEPNTTIYLTFTSNAINQNIIKYAIPSHKQTEQLVRGGNESVCLEGYTGNLCHQCEYSISNDIKYQRKGLHRCTPCPDHVQNSFIILGMVILAVLIIFVLIRTALINAASDKNHEPALMRIIIDYFHLIMILKFYDLNWPNSLEAILDIVSIVGEINERIFSIDCYIRGTLIKLIISLFVPFFFLALMYFFWRFCCCCLKEKQKKKERNKLKKYSIFQGIKEEAVKQEKTFEDTTESLKRKTIVSASILFYLTYPLICMKGFGMLGCVTLDNQKEYLIEDIDVVCWSEQHKLWVICLALPCILVWLKFNQYRFFLLTALKAILIIYNKLMVFNDLIYKTLFAGLTLIIFKQLIIKLKPYENDQFNDLQQSCFNICDQKRWDHLKTSYVDLYEGQFDYTKIVNAVVMIAHIIFFLLCIRELLIMHKNYLLHKSPKSFVKWIDKLTERPFNVSLRWLCAIPEESDDSEMTLRDQQLLKILQQHDFQQSKEDLNLSQNLTLNQTQQRLINSETTNITMNQNQQDQENQKREKDIISREYDKKQDISMDSYHPLAFTLSDFQPVFNQKQLNQHYANNLQMDSSFNELYIEENKFEQGNTSKDLSFGQYLRNLHQTDKGALKAILPEFEDTRHNFINRAFNEGIEQNQQLQQKKLKNIYKEQRSPVKRKNAQFLKDFEDDSFEIDENYSDEGDKNQNQHNDDSQIRKGQVIIDQYQGSSIQKIQIKQLGQKRMIEKIQTLQMRRKPVNITQIIDFSNRYKDHINKRKSQTEGNNYNFTVQSESSEDLSNRSEDYDIYQGPQSHNSPSSFANEPSLAFGLKQQETMVATKHKITDLEQNAVIDEEEEKQSDDQNQIQSTWKNINLGPSNQKSEKINQNGLYSKDQSRKVSFKEDSSDDFGIHQSIKRKKKNQKKI</sequence>
<dbReference type="PANTHER" id="PTHR11319">
    <property type="entry name" value="G PROTEIN-COUPLED RECEPTOR-RELATED"/>
    <property type="match status" value="1"/>
</dbReference>
<feature type="transmembrane region" description="Helical" evidence="2">
    <location>
        <begin position="678"/>
        <end position="699"/>
    </location>
</feature>
<feature type="compositionally biased region" description="Polar residues" evidence="1">
    <location>
        <begin position="1043"/>
        <end position="1055"/>
    </location>
</feature>
<evidence type="ECO:0000313" key="4">
    <source>
        <dbReference type="Proteomes" id="UP000039865"/>
    </source>
</evidence>
<keyword evidence="2" id="KW-0472">Membrane</keyword>
<feature type="compositionally biased region" description="Polar residues" evidence="1">
    <location>
        <begin position="1072"/>
        <end position="1084"/>
    </location>
</feature>
<feature type="region of interest" description="Disordered" evidence="1">
    <location>
        <begin position="958"/>
        <end position="978"/>
    </location>
</feature>
<feature type="transmembrane region" description="Helical" evidence="2">
    <location>
        <begin position="395"/>
        <end position="413"/>
    </location>
</feature>
<dbReference type="AlphaFoldDB" id="A0A078AMI6"/>
<dbReference type="PANTHER" id="PTHR11319:SF35">
    <property type="entry name" value="OUTER MEMBRANE PROTEIN PMPC-RELATED"/>
    <property type="match status" value="1"/>
</dbReference>
<feature type="compositionally biased region" description="Basic residues" evidence="1">
    <location>
        <begin position="1176"/>
        <end position="1187"/>
    </location>
</feature>
<feature type="compositionally biased region" description="Polar residues" evidence="1">
    <location>
        <begin position="1133"/>
        <end position="1152"/>
    </location>
</feature>
<evidence type="ECO:0000256" key="1">
    <source>
        <dbReference type="SAM" id="MobiDB-lite"/>
    </source>
</evidence>
<dbReference type="Proteomes" id="UP000039865">
    <property type="component" value="Unassembled WGS sequence"/>
</dbReference>
<feature type="region of interest" description="Disordered" evidence="1">
    <location>
        <begin position="1039"/>
        <end position="1085"/>
    </location>
</feature>
<gene>
    <name evidence="3" type="primary">Contig179.g215</name>
    <name evidence="3" type="ORF">STYLEM_11100</name>
</gene>
<name>A0A078AMI6_STYLE</name>
<feature type="transmembrane region" description="Helical" evidence="2">
    <location>
        <begin position="362"/>
        <end position="383"/>
    </location>
</feature>
<keyword evidence="4" id="KW-1185">Reference proteome</keyword>
<feature type="compositionally biased region" description="Basic and acidic residues" evidence="1">
    <location>
        <begin position="964"/>
        <end position="978"/>
    </location>
</feature>
<evidence type="ECO:0008006" key="5">
    <source>
        <dbReference type="Google" id="ProtNLM"/>
    </source>
</evidence>
<keyword evidence="2" id="KW-1133">Transmembrane helix</keyword>
<dbReference type="InParanoid" id="A0A078AMI6"/>
<feature type="region of interest" description="Disordered" evidence="1">
    <location>
        <begin position="1133"/>
        <end position="1187"/>
    </location>
</feature>
<feature type="transmembrane region" description="Helical" evidence="2">
    <location>
        <begin position="591"/>
        <end position="607"/>
    </location>
</feature>
<feature type="transmembrane region" description="Helical" evidence="2">
    <location>
        <begin position="526"/>
        <end position="548"/>
    </location>
</feature>
<organism evidence="3 4">
    <name type="scientific">Stylonychia lemnae</name>
    <name type="common">Ciliate</name>
    <dbReference type="NCBI Taxonomy" id="5949"/>
    <lineage>
        <taxon>Eukaryota</taxon>
        <taxon>Sar</taxon>
        <taxon>Alveolata</taxon>
        <taxon>Ciliophora</taxon>
        <taxon>Intramacronucleata</taxon>
        <taxon>Spirotrichea</taxon>
        <taxon>Stichotrichia</taxon>
        <taxon>Sporadotrichida</taxon>
        <taxon>Oxytrichidae</taxon>
        <taxon>Stylonychinae</taxon>
        <taxon>Stylonychia</taxon>
    </lineage>
</organism>
<feature type="compositionally biased region" description="Basic and acidic residues" evidence="1">
    <location>
        <begin position="1156"/>
        <end position="1166"/>
    </location>
</feature>